<evidence type="ECO:0000256" key="1">
    <source>
        <dbReference type="ARBA" id="ARBA00022729"/>
    </source>
</evidence>
<dbReference type="Proteomes" id="UP000646745">
    <property type="component" value="Unassembled WGS sequence"/>
</dbReference>
<sequence length="270" mass="30024">MPRNDKSASRRTDRQRRNRHASRRRFLQGTLIGATALGLGGCDRLSESPKVAETLDLAERLNLRVQRFLAGARGLAPEYPASMIDKTFRPNGSTNPQAARYRELAANAFADWRLTIDGLVDRPQSLSLSELRALPARTQITRHDCVEGWSAIGQWTGPVLADLLDRAGVQSAARYVVFHCMDQLGGEDFYYESLDLEEARHPQTILAYSLNGAPLPTANGAPLRLRAERQLGYKMAKYLSGITLVTHFDDIAGGKGGYWEDRGYTWYAGI</sequence>
<proteinExistence type="predicted"/>
<dbReference type="NCBIfam" id="TIGR01409">
    <property type="entry name" value="TAT_signal_seq"/>
    <property type="match status" value="1"/>
</dbReference>
<accession>A0ABQ3EIM9</accession>
<evidence type="ECO:0000313" key="4">
    <source>
        <dbReference type="EMBL" id="GHB33627.1"/>
    </source>
</evidence>
<dbReference type="RefSeq" id="WP_189446113.1">
    <property type="nucleotide sequence ID" value="NZ_BMZI01000009.1"/>
</dbReference>
<dbReference type="CDD" id="cd02108">
    <property type="entry name" value="bact_SO_family_Moco"/>
    <property type="match status" value="1"/>
</dbReference>
<dbReference type="InterPro" id="IPR019546">
    <property type="entry name" value="TAT_signal_bac_arc"/>
</dbReference>
<dbReference type="PANTHER" id="PTHR43032">
    <property type="entry name" value="PROTEIN-METHIONINE-SULFOXIDE REDUCTASE"/>
    <property type="match status" value="1"/>
</dbReference>
<dbReference type="Pfam" id="PF00174">
    <property type="entry name" value="Oxidored_molyb"/>
    <property type="match status" value="1"/>
</dbReference>
<gene>
    <name evidence="4" type="ORF">GCM10009038_35750</name>
</gene>
<feature type="domain" description="Oxidoreductase molybdopterin-binding" evidence="3">
    <location>
        <begin position="110"/>
        <end position="247"/>
    </location>
</feature>
<feature type="compositionally biased region" description="Basic residues" evidence="2">
    <location>
        <begin position="13"/>
        <end position="22"/>
    </location>
</feature>
<dbReference type="InterPro" id="IPR000572">
    <property type="entry name" value="OxRdtase_Mopterin-bd_dom"/>
</dbReference>
<feature type="region of interest" description="Disordered" evidence="2">
    <location>
        <begin position="1"/>
        <end position="22"/>
    </location>
</feature>
<evidence type="ECO:0000256" key="2">
    <source>
        <dbReference type="SAM" id="MobiDB-lite"/>
    </source>
</evidence>
<keyword evidence="1" id="KW-0732">Signal</keyword>
<dbReference type="EMBL" id="BMZI01000009">
    <property type="protein sequence ID" value="GHB33627.1"/>
    <property type="molecule type" value="Genomic_DNA"/>
</dbReference>
<feature type="compositionally biased region" description="Basic and acidic residues" evidence="2">
    <location>
        <begin position="1"/>
        <end position="12"/>
    </location>
</feature>
<dbReference type="InterPro" id="IPR036374">
    <property type="entry name" value="OxRdtase_Mopterin-bd_sf"/>
</dbReference>
<dbReference type="PROSITE" id="PS51318">
    <property type="entry name" value="TAT"/>
    <property type="match status" value="1"/>
</dbReference>
<organism evidence="4 5">
    <name type="scientific">Salinicola rhizosphaerae</name>
    <dbReference type="NCBI Taxonomy" id="1443141"/>
    <lineage>
        <taxon>Bacteria</taxon>
        <taxon>Pseudomonadati</taxon>
        <taxon>Pseudomonadota</taxon>
        <taxon>Gammaproteobacteria</taxon>
        <taxon>Oceanospirillales</taxon>
        <taxon>Halomonadaceae</taxon>
        <taxon>Salinicola</taxon>
    </lineage>
</organism>
<keyword evidence="5" id="KW-1185">Reference proteome</keyword>
<dbReference type="PANTHER" id="PTHR43032:SF2">
    <property type="entry name" value="BLL0505 PROTEIN"/>
    <property type="match status" value="1"/>
</dbReference>
<protein>
    <submittedName>
        <fullName evidence="4">Molybdopterin oxidoreductase</fullName>
    </submittedName>
</protein>
<dbReference type="SUPFAM" id="SSF56524">
    <property type="entry name" value="Oxidoreductase molybdopterin-binding domain"/>
    <property type="match status" value="1"/>
</dbReference>
<dbReference type="Gene3D" id="3.90.420.10">
    <property type="entry name" value="Oxidoreductase, molybdopterin-binding domain"/>
    <property type="match status" value="1"/>
</dbReference>
<evidence type="ECO:0000259" key="3">
    <source>
        <dbReference type="Pfam" id="PF00174"/>
    </source>
</evidence>
<name>A0ABQ3EIM9_9GAMM</name>
<reference evidence="5" key="1">
    <citation type="journal article" date="2019" name="Int. J. Syst. Evol. Microbiol.">
        <title>The Global Catalogue of Microorganisms (GCM) 10K type strain sequencing project: providing services to taxonomists for standard genome sequencing and annotation.</title>
        <authorList>
            <consortium name="The Broad Institute Genomics Platform"/>
            <consortium name="The Broad Institute Genome Sequencing Center for Infectious Disease"/>
            <person name="Wu L."/>
            <person name="Ma J."/>
        </authorList>
    </citation>
    <scope>NUCLEOTIDE SEQUENCE [LARGE SCALE GENOMIC DNA]</scope>
    <source>
        <strain evidence="5">KCTC 32998</strain>
    </source>
</reference>
<comment type="caution">
    <text evidence="4">The sequence shown here is derived from an EMBL/GenBank/DDBJ whole genome shotgun (WGS) entry which is preliminary data.</text>
</comment>
<dbReference type="InterPro" id="IPR006311">
    <property type="entry name" value="TAT_signal"/>
</dbReference>
<evidence type="ECO:0000313" key="5">
    <source>
        <dbReference type="Proteomes" id="UP000646745"/>
    </source>
</evidence>